<feature type="region of interest" description="Disordered" evidence="1">
    <location>
        <begin position="38"/>
        <end position="80"/>
    </location>
</feature>
<dbReference type="Proteomes" id="UP000774130">
    <property type="component" value="Unassembled WGS sequence"/>
</dbReference>
<keyword evidence="2" id="KW-0472">Membrane</keyword>
<reference evidence="4 5" key="1">
    <citation type="submission" date="2021-06" db="EMBL/GenBank/DDBJ databases">
        <title>Enterococcus alishanensis sp. nov., a novel lactic acid bacterium isolated from fresh coffee beans.</title>
        <authorList>
            <person name="Chen Y.-S."/>
        </authorList>
    </citation>
    <scope>NUCLEOTIDE SEQUENCE [LARGE SCALE GENOMIC DNA]</scope>
    <source>
        <strain evidence="4 5">ALS3</strain>
    </source>
</reference>
<evidence type="ECO:0000256" key="1">
    <source>
        <dbReference type="SAM" id="MobiDB-lite"/>
    </source>
</evidence>
<evidence type="ECO:0000256" key="3">
    <source>
        <dbReference type="SAM" id="SignalP"/>
    </source>
</evidence>
<sequence>MKKCLIKFFSSLFLSILILLSMASAGFGAQTVDNEGNGSNAQVGFYEKSDPPPTESSTSEQNRSTVPSTGGTKPNGRLPQTGMLIKWSLVGLGIGVVIFCMMIYLTKLVKHLMFYYKKN</sequence>
<name>A0ABS6T8E9_9ENTE</name>
<evidence type="ECO:0000313" key="4">
    <source>
        <dbReference type="EMBL" id="MBV7389172.1"/>
    </source>
</evidence>
<keyword evidence="2" id="KW-0812">Transmembrane</keyword>
<evidence type="ECO:0000313" key="5">
    <source>
        <dbReference type="Proteomes" id="UP000774130"/>
    </source>
</evidence>
<feature type="chain" id="PRO_5045684733" description="LPXTG cell wall anchor domain-containing protein" evidence="3">
    <location>
        <begin position="30"/>
        <end position="119"/>
    </location>
</feature>
<keyword evidence="2" id="KW-1133">Transmembrane helix</keyword>
<feature type="signal peptide" evidence="3">
    <location>
        <begin position="1"/>
        <end position="29"/>
    </location>
</feature>
<evidence type="ECO:0008006" key="6">
    <source>
        <dbReference type="Google" id="ProtNLM"/>
    </source>
</evidence>
<accession>A0ABS6T8E9</accession>
<proteinExistence type="predicted"/>
<keyword evidence="3" id="KW-0732">Signal</keyword>
<feature type="transmembrane region" description="Helical" evidence="2">
    <location>
        <begin position="84"/>
        <end position="105"/>
    </location>
</feature>
<keyword evidence="5" id="KW-1185">Reference proteome</keyword>
<organism evidence="4 5">
    <name type="scientific">Enterococcus alishanensis</name>
    <dbReference type="NCBI Taxonomy" id="1303817"/>
    <lineage>
        <taxon>Bacteria</taxon>
        <taxon>Bacillati</taxon>
        <taxon>Bacillota</taxon>
        <taxon>Bacilli</taxon>
        <taxon>Lactobacillales</taxon>
        <taxon>Enterococcaceae</taxon>
        <taxon>Enterococcus</taxon>
    </lineage>
</organism>
<comment type="caution">
    <text evidence="4">The sequence shown here is derived from an EMBL/GenBank/DDBJ whole genome shotgun (WGS) entry which is preliminary data.</text>
</comment>
<dbReference type="RefSeq" id="WP_218324243.1">
    <property type="nucleotide sequence ID" value="NZ_JAHUZB010000001.1"/>
</dbReference>
<protein>
    <recommendedName>
        <fullName evidence="6">LPXTG cell wall anchor domain-containing protein</fullName>
    </recommendedName>
</protein>
<feature type="compositionally biased region" description="Polar residues" evidence="1">
    <location>
        <begin position="61"/>
        <end position="72"/>
    </location>
</feature>
<evidence type="ECO:0000256" key="2">
    <source>
        <dbReference type="SAM" id="Phobius"/>
    </source>
</evidence>
<dbReference type="EMBL" id="JAHUZB010000001">
    <property type="protein sequence ID" value="MBV7389172.1"/>
    <property type="molecule type" value="Genomic_DNA"/>
</dbReference>
<gene>
    <name evidence="4" type="ORF">KUA55_00655</name>
</gene>